<evidence type="ECO:0000256" key="1">
    <source>
        <dbReference type="SAM" id="Coils"/>
    </source>
</evidence>
<reference evidence="3 4" key="1">
    <citation type="journal article" date="2014" name="Genome Biol.">
        <title>Transcriptome and methylome profiling reveals relics of genome dominance in the mesopolyploid Brassica oleracea.</title>
        <authorList>
            <person name="Parkin I.A."/>
            <person name="Koh C."/>
            <person name="Tang H."/>
            <person name="Robinson S.J."/>
            <person name="Kagale S."/>
            <person name="Clarke W.E."/>
            <person name="Town C.D."/>
            <person name="Nixon J."/>
            <person name="Krishnakumar V."/>
            <person name="Bidwell S.L."/>
            <person name="Denoeud F."/>
            <person name="Belcram H."/>
            <person name="Links M.G."/>
            <person name="Just J."/>
            <person name="Clarke C."/>
            <person name="Bender T."/>
            <person name="Huebert T."/>
            <person name="Mason A.S."/>
            <person name="Pires J.C."/>
            <person name="Barker G."/>
            <person name="Moore J."/>
            <person name="Walley P.G."/>
            <person name="Manoli S."/>
            <person name="Batley J."/>
            <person name="Edwards D."/>
            <person name="Nelson M.N."/>
            <person name="Wang X."/>
            <person name="Paterson A.H."/>
            <person name="King G."/>
            <person name="Bancroft I."/>
            <person name="Chalhoub B."/>
            <person name="Sharpe A.G."/>
        </authorList>
    </citation>
    <scope>NUCLEOTIDE SEQUENCE</scope>
    <source>
        <strain evidence="3 4">cv. TO1000</strain>
    </source>
</reference>
<dbReference type="AlphaFoldDB" id="A0A0D3CCD4"/>
<dbReference type="eggNOG" id="ENOG502SUWF">
    <property type="taxonomic scope" value="Eukaryota"/>
</dbReference>
<keyword evidence="4" id="KW-1185">Reference proteome</keyword>
<keyword evidence="1" id="KW-0175">Coiled coil</keyword>
<dbReference type="Gramene" id="Bo5g037380.1">
    <property type="protein sequence ID" value="Bo5g037380.1"/>
    <property type="gene ID" value="Bo5g037380"/>
</dbReference>
<protein>
    <recommendedName>
        <fullName evidence="5">No apical meristem-associated C-terminal domain-containing protein</fullName>
    </recommendedName>
</protein>
<evidence type="ECO:0008006" key="5">
    <source>
        <dbReference type="Google" id="ProtNLM"/>
    </source>
</evidence>
<feature type="region of interest" description="Disordered" evidence="2">
    <location>
        <begin position="1"/>
        <end position="60"/>
    </location>
</feature>
<feature type="compositionally biased region" description="Low complexity" evidence="2">
    <location>
        <begin position="37"/>
        <end position="46"/>
    </location>
</feature>
<feature type="coiled-coil region" evidence="1">
    <location>
        <begin position="95"/>
        <end position="122"/>
    </location>
</feature>
<evidence type="ECO:0000313" key="4">
    <source>
        <dbReference type="Proteomes" id="UP000032141"/>
    </source>
</evidence>
<feature type="compositionally biased region" description="Gly residues" evidence="2">
    <location>
        <begin position="16"/>
        <end position="25"/>
    </location>
</feature>
<proteinExistence type="predicted"/>
<name>A0A0D3CCD4_BRAOL</name>
<evidence type="ECO:0000256" key="2">
    <source>
        <dbReference type="SAM" id="MobiDB-lite"/>
    </source>
</evidence>
<accession>A0A0D3CCD4</accession>
<dbReference type="HOGENOM" id="CLU_147645_0_0_1"/>
<dbReference type="EnsemblPlants" id="Bo5g037380.1">
    <property type="protein sequence ID" value="Bo5g037380.1"/>
    <property type="gene ID" value="Bo5g037380"/>
</dbReference>
<dbReference type="Proteomes" id="UP000032141">
    <property type="component" value="Chromosome C5"/>
</dbReference>
<evidence type="ECO:0000313" key="3">
    <source>
        <dbReference type="EnsemblPlants" id="Bo5g037380.1"/>
    </source>
</evidence>
<reference evidence="3" key="2">
    <citation type="submission" date="2015-03" db="UniProtKB">
        <authorList>
            <consortium name="EnsemblPlants"/>
        </authorList>
    </citation>
    <scope>IDENTIFICATION</scope>
</reference>
<organism evidence="3 4">
    <name type="scientific">Brassica oleracea var. oleracea</name>
    <dbReference type="NCBI Taxonomy" id="109376"/>
    <lineage>
        <taxon>Eukaryota</taxon>
        <taxon>Viridiplantae</taxon>
        <taxon>Streptophyta</taxon>
        <taxon>Embryophyta</taxon>
        <taxon>Tracheophyta</taxon>
        <taxon>Spermatophyta</taxon>
        <taxon>Magnoliopsida</taxon>
        <taxon>eudicotyledons</taxon>
        <taxon>Gunneridae</taxon>
        <taxon>Pentapetalae</taxon>
        <taxon>rosids</taxon>
        <taxon>malvids</taxon>
        <taxon>Brassicales</taxon>
        <taxon>Brassicaceae</taxon>
        <taxon>Brassiceae</taxon>
        <taxon>Brassica</taxon>
    </lineage>
</organism>
<sequence>MSEWLAVHDQPRYGSQVGGNTGSGSSGSKRVHESDASDSNSVGSSARPMGRDAAKKKLKRKVRVQLWKWSMKILLNSNKSRRKSWNAWKKIAMLQEESNKRRKEATQRQEEANQLMKEKTRAKKMKMKMWLKLSEKQHLSDQSKELFKQLSDKLFEN</sequence>